<dbReference type="InterPro" id="IPR004143">
    <property type="entry name" value="BPL_LPL_catalytic"/>
</dbReference>
<accession>A0A832YUZ2</accession>
<sequence length="252" mass="28927">MDFDIIHLREVDSTNKYCRNLGKMGKKNLIVISDVQSSGVGRLERKWHSQYGGLYFSILLGLNEVKNKNKNENMGKLNFIGSISLYESLFDYINNASKSVEDYNIKTFGIKYPNDLIININGNNKKISGILSEVNMDYGFLILGIGININNNISRDLKDIAISLKELTGREHNRFEVFNKFIDRFKNNYHLSDSEILNKYEKYSKTLGNYVKIITPKEVIIGTVFKIDYEGIYLSTFDGIKHVNVGDCIHLR</sequence>
<dbReference type="Gene3D" id="3.30.930.10">
    <property type="entry name" value="Bira Bifunctional Protein, Domain 2"/>
    <property type="match status" value="1"/>
</dbReference>
<dbReference type="PANTHER" id="PTHR12835">
    <property type="entry name" value="BIOTIN PROTEIN LIGASE"/>
    <property type="match status" value="1"/>
</dbReference>
<protein>
    <submittedName>
        <fullName evidence="3">Biotin--[acetyl-CoA-carboxylase] ligase</fullName>
        <ecNumber evidence="3">6.3.4.15</ecNumber>
    </submittedName>
</protein>
<feature type="domain" description="BPL/LPL catalytic" evidence="2">
    <location>
        <begin position="1"/>
        <end position="193"/>
    </location>
</feature>
<dbReference type="Gene3D" id="2.30.30.100">
    <property type="match status" value="1"/>
</dbReference>
<keyword evidence="1 3" id="KW-0436">Ligase</keyword>
<proteinExistence type="predicted"/>
<dbReference type="PANTHER" id="PTHR12835:SF5">
    <property type="entry name" value="BIOTIN--PROTEIN LIGASE"/>
    <property type="match status" value="1"/>
</dbReference>
<dbReference type="SUPFAM" id="SSF55681">
    <property type="entry name" value="Class II aaRS and biotin synthetases"/>
    <property type="match status" value="1"/>
</dbReference>
<dbReference type="EMBL" id="DQSV01000086">
    <property type="protein sequence ID" value="HIP17508.1"/>
    <property type="molecule type" value="Genomic_DNA"/>
</dbReference>
<dbReference type="PROSITE" id="PS51733">
    <property type="entry name" value="BPL_LPL_CATALYTIC"/>
    <property type="match status" value="1"/>
</dbReference>
<evidence type="ECO:0000259" key="2">
    <source>
        <dbReference type="PROSITE" id="PS51733"/>
    </source>
</evidence>
<organism evidence="3 4">
    <name type="scientific">Methanothermococcus okinawensis</name>
    <dbReference type="NCBI Taxonomy" id="155863"/>
    <lineage>
        <taxon>Archaea</taxon>
        <taxon>Methanobacteriati</taxon>
        <taxon>Methanobacteriota</taxon>
        <taxon>Methanomada group</taxon>
        <taxon>Methanococci</taxon>
        <taxon>Methanococcales</taxon>
        <taxon>Methanococcaceae</taxon>
        <taxon>Methanothermococcus</taxon>
    </lineage>
</organism>
<name>A0A832YUZ2_9EURY</name>
<evidence type="ECO:0000313" key="4">
    <source>
        <dbReference type="Proteomes" id="UP000605144"/>
    </source>
</evidence>
<dbReference type="GO" id="GO:0005737">
    <property type="term" value="C:cytoplasm"/>
    <property type="evidence" value="ECO:0007669"/>
    <property type="project" value="TreeGrafter"/>
</dbReference>
<evidence type="ECO:0000313" key="3">
    <source>
        <dbReference type="EMBL" id="HIP17508.1"/>
    </source>
</evidence>
<dbReference type="InterPro" id="IPR004408">
    <property type="entry name" value="Biotin_CoA_COase_ligase"/>
</dbReference>
<dbReference type="NCBIfam" id="TIGR00121">
    <property type="entry name" value="birA_ligase"/>
    <property type="match status" value="1"/>
</dbReference>
<reference evidence="3" key="1">
    <citation type="journal article" date="2020" name="ISME J.">
        <title>Gammaproteobacteria mediating utilization of methyl-, sulfur- and petroleum organic compounds in deep ocean hydrothermal plumes.</title>
        <authorList>
            <person name="Zhou Z."/>
            <person name="Liu Y."/>
            <person name="Pan J."/>
            <person name="Cron B.R."/>
            <person name="Toner B.M."/>
            <person name="Anantharaman K."/>
            <person name="Breier J.A."/>
            <person name="Dick G.J."/>
            <person name="Li M."/>
        </authorList>
    </citation>
    <scope>NUCLEOTIDE SEQUENCE</scope>
    <source>
        <strain evidence="3">SZUA-1385</strain>
    </source>
</reference>
<evidence type="ECO:0000256" key="1">
    <source>
        <dbReference type="ARBA" id="ARBA00022598"/>
    </source>
</evidence>
<gene>
    <name evidence="3" type="ORF">EYG76_04325</name>
</gene>
<comment type="caution">
    <text evidence="3">The sequence shown here is derived from an EMBL/GenBank/DDBJ whole genome shotgun (WGS) entry which is preliminary data.</text>
</comment>
<dbReference type="Pfam" id="PF03099">
    <property type="entry name" value="BPL_LplA_LipB"/>
    <property type="match status" value="1"/>
</dbReference>
<dbReference type="InterPro" id="IPR045864">
    <property type="entry name" value="aa-tRNA-synth_II/BPL/LPL"/>
</dbReference>
<dbReference type="AlphaFoldDB" id="A0A832YUZ2"/>
<dbReference type="GO" id="GO:0004077">
    <property type="term" value="F:biotin--[biotin carboxyl-carrier protein] ligase activity"/>
    <property type="evidence" value="ECO:0007669"/>
    <property type="project" value="UniProtKB-EC"/>
</dbReference>
<dbReference type="Proteomes" id="UP000605144">
    <property type="component" value="Unassembled WGS sequence"/>
</dbReference>
<dbReference type="EC" id="6.3.4.15" evidence="3"/>